<name>A0ABS1PTG9_9ACTN</name>
<comment type="caution">
    <text evidence="2">The sequence shown here is derived from an EMBL/GenBank/DDBJ whole genome shotgun (WGS) entry which is preliminary data.</text>
</comment>
<feature type="region of interest" description="Disordered" evidence="1">
    <location>
        <begin position="88"/>
        <end position="110"/>
    </location>
</feature>
<organism evidence="2 3">
    <name type="scientific">Streptomyces endocoffeicus</name>
    <dbReference type="NCBI Taxonomy" id="2898945"/>
    <lineage>
        <taxon>Bacteria</taxon>
        <taxon>Bacillati</taxon>
        <taxon>Actinomycetota</taxon>
        <taxon>Actinomycetes</taxon>
        <taxon>Kitasatosporales</taxon>
        <taxon>Streptomycetaceae</taxon>
        <taxon>Streptomyces</taxon>
    </lineage>
</organism>
<dbReference type="EMBL" id="JAERRG010000009">
    <property type="protein sequence ID" value="MBL1115410.1"/>
    <property type="molecule type" value="Genomic_DNA"/>
</dbReference>
<gene>
    <name evidence="2" type="ORF">JK364_23860</name>
</gene>
<proteinExistence type="predicted"/>
<reference evidence="2 3" key="1">
    <citation type="submission" date="2021-01" db="EMBL/GenBank/DDBJ databases">
        <title>WGS of actinomycetes isolated from Thailand.</title>
        <authorList>
            <person name="Thawai C."/>
        </authorList>
    </citation>
    <scope>NUCLEOTIDE SEQUENCE [LARGE SCALE GENOMIC DNA]</scope>
    <source>
        <strain evidence="2 3">CA3R110</strain>
    </source>
</reference>
<protein>
    <submittedName>
        <fullName evidence="2">Uncharacterized protein</fullName>
    </submittedName>
</protein>
<feature type="compositionally biased region" description="Basic and acidic residues" evidence="1">
    <location>
        <begin position="91"/>
        <end position="110"/>
    </location>
</feature>
<dbReference type="RefSeq" id="WP_201853202.1">
    <property type="nucleotide sequence ID" value="NZ_JAERRG010000009.1"/>
</dbReference>
<evidence type="ECO:0000256" key="1">
    <source>
        <dbReference type="SAM" id="MobiDB-lite"/>
    </source>
</evidence>
<evidence type="ECO:0000313" key="2">
    <source>
        <dbReference type="EMBL" id="MBL1115410.1"/>
    </source>
</evidence>
<keyword evidence="3" id="KW-1185">Reference proteome</keyword>
<evidence type="ECO:0000313" key="3">
    <source>
        <dbReference type="Proteomes" id="UP000621510"/>
    </source>
</evidence>
<accession>A0ABS1PTG9</accession>
<dbReference type="Proteomes" id="UP000621510">
    <property type="component" value="Unassembled WGS sequence"/>
</dbReference>
<sequence>MTELTDPKWQEQLASVPRAWEAVGLVEPGWSVEYDGGDGAYRARFTLAVEDSAELRRYNLSEIEFCSYVMALADLAPGVAGRAGIALANASREEDQPETDYRAGDDPIPV</sequence>